<evidence type="ECO:0000256" key="2">
    <source>
        <dbReference type="ARBA" id="ARBA00004613"/>
    </source>
</evidence>
<name>A0A485KD81_9STRA</name>
<comment type="subcellular location">
    <subcellularLocation>
        <location evidence="1">Host cell</location>
    </subcellularLocation>
    <subcellularLocation>
        <location evidence="2">Secreted</location>
    </subcellularLocation>
</comment>
<evidence type="ECO:0000313" key="5">
    <source>
        <dbReference type="EMBL" id="KAF0714121.1"/>
    </source>
</evidence>
<accession>A0A485KD81</accession>
<evidence type="ECO:0000256" key="1">
    <source>
        <dbReference type="ARBA" id="ARBA00004340"/>
    </source>
</evidence>
<evidence type="ECO:0000313" key="7">
    <source>
        <dbReference type="Proteomes" id="UP000332933"/>
    </source>
</evidence>
<dbReference type="Pfam" id="PF20147">
    <property type="entry name" value="Crinkler"/>
    <property type="match status" value="2"/>
</dbReference>
<evidence type="ECO:0000313" key="6">
    <source>
        <dbReference type="EMBL" id="VFT81171.1"/>
    </source>
</evidence>
<dbReference type="AlphaFoldDB" id="A0A485KD81"/>
<keyword evidence="3" id="KW-0964">Secreted</keyword>
<dbReference type="Proteomes" id="UP000332933">
    <property type="component" value="Unassembled WGS sequence"/>
</dbReference>
<dbReference type="InterPro" id="IPR045379">
    <property type="entry name" value="Crinkler_N"/>
</dbReference>
<protein>
    <submittedName>
        <fullName evidence="6">Aste57867_4036 protein</fullName>
    </submittedName>
</protein>
<sequence length="752" mass="85678">MLTLYCAAIGDGRPFKVEVHKTKTVYDLKLIIKGERPNFFTGDASDLDLYVAIMDNEWMPATESIYEELTKHDGVPGYLIKTNRMNPAREVGKCLPSDLGTECIHILVVKMFKLVCVVVASEGIPFSVSIDAGDYIHDLKKLIKVEMKYKFPADKLDLYLALKDRTWIGSKSEFAQGIMKGEVCEAVKKLIQQEKKLDPADTVGDCFVENDVEKKPEIGKSQIHVLVKVPVLNDATRANFPVSESTLKRLVELAEVLDAKKLCTADLTQGDVKLNPISLKDFNFSNLGPWEINTWINTQEICRVTDFPQECFIRKEAVDIFNILKERGSYQIVLLGSAGVGKSLLLVLYAFWMAFEEKRSVLLVRRIKGEGKGIFFVYLNGDDPSNCWTVSVLSDRSMESILEKFRRNKCLCLDGFVQSEMTTFLKTFSVLATSAQYNTKQDDAPVLKRCLVPFWSHSDLQLFGEHKNMDSISIEKMYFISGGSLRYFLMDEKTAMNCIDEAFSGVDPSSPDLLKTQYGTSSMSQIDRIRMATLKCNGEFTAFAQWSYFICSGYALMKIGEYVKLDYCKFLRCIAQAINDEGLAGIAFENMFHTMAREKKPIKLNMRDYNRVRTTNHVYSEFNFTSRCMLQWGENDIEFRSIVNHWPEQVDFWRPRSYFQSIDSMATIDGAFYCFYLTTSKTHTISLKYLEETLELSKLPNVSYVVVAPNKATCDQFQLSLRDSETQIPLLVAYLNDNFFDSSMDGASYYTI</sequence>
<dbReference type="EMBL" id="VJMH01000861">
    <property type="protein sequence ID" value="KAF0714121.1"/>
    <property type="molecule type" value="Genomic_DNA"/>
</dbReference>
<keyword evidence="7" id="KW-1185">Reference proteome</keyword>
<dbReference type="EMBL" id="CAADRA010000861">
    <property type="protein sequence ID" value="VFT81171.1"/>
    <property type="molecule type" value="Genomic_DNA"/>
</dbReference>
<gene>
    <name evidence="6" type="primary">Aste57867_4036</name>
    <name evidence="5" type="ORF">As57867_004025</name>
    <name evidence="6" type="ORF">ASTE57867_4036</name>
</gene>
<reference evidence="6 7" key="1">
    <citation type="submission" date="2019-03" db="EMBL/GenBank/DDBJ databases">
        <authorList>
            <person name="Gaulin E."/>
            <person name="Dumas B."/>
        </authorList>
    </citation>
    <scope>NUCLEOTIDE SEQUENCE [LARGE SCALE GENOMIC DNA]</scope>
    <source>
        <strain evidence="6">CBS 568.67</strain>
    </source>
</reference>
<dbReference type="GO" id="GO:0005576">
    <property type="term" value="C:extracellular region"/>
    <property type="evidence" value="ECO:0007669"/>
    <property type="project" value="UniProtKB-SubCell"/>
</dbReference>
<feature type="domain" description="Crinkler effector protein N-terminal" evidence="4">
    <location>
        <begin position="2"/>
        <end position="109"/>
    </location>
</feature>
<proteinExistence type="predicted"/>
<dbReference type="GO" id="GO:0043657">
    <property type="term" value="C:host cell"/>
    <property type="evidence" value="ECO:0007669"/>
    <property type="project" value="UniProtKB-SubCell"/>
</dbReference>
<reference evidence="5" key="2">
    <citation type="submission" date="2019-06" db="EMBL/GenBank/DDBJ databases">
        <title>Genomics analysis of Aphanomyces spp. identifies a new class of oomycete effector associated with host adaptation.</title>
        <authorList>
            <person name="Gaulin E."/>
        </authorList>
    </citation>
    <scope>NUCLEOTIDE SEQUENCE</scope>
    <source>
        <strain evidence="5">CBS 578.67</strain>
    </source>
</reference>
<evidence type="ECO:0000256" key="3">
    <source>
        <dbReference type="ARBA" id="ARBA00022525"/>
    </source>
</evidence>
<evidence type="ECO:0000259" key="4">
    <source>
        <dbReference type="Pfam" id="PF20147"/>
    </source>
</evidence>
<organism evidence="6 7">
    <name type="scientific">Aphanomyces stellatus</name>
    <dbReference type="NCBI Taxonomy" id="120398"/>
    <lineage>
        <taxon>Eukaryota</taxon>
        <taxon>Sar</taxon>
        <taxon>Stramenopiles</taxon>
        <taxon>Oomycota</taxon>
        <taxon>Saprolegniomycetes</taxon>
        <taxon>Saprolegniales</taxon>
        <taxon>Verrucalvaceae</taxon>
        <taxon>Aphanomyces</taxon>
    </lineage>
</organism>
<feature type="domain" description="Crinkler effector protein N-terminal" evidence="4">
    <location>
        <begin position="113"/>
        <end position="228"/>
    </location>
</feature>
<dbReference type="OrthoDB" id="74660at2759"/>